<proteinExistence type="predicted"/>
<evidence type="ECO:0000313" key="3">
    <source>
        <dbReference type="Proteomes" id="UP000002640"/>
    </source>
</evidence>
<protein>
    <submittedName>
        <fullName evidence="2">Uncharacterized protein</fullName>
    </submittedName>
</protein>
<dbReference type="GO" id="GO:0003677">
    <property type="term" value="F:DNA binding"/>
    <property type="evidence" value="ECO:0007669"/>
    <property type="project" value="InterPro"/>
</dbReference>
<keyword evidence="3" id="KW-1185">Reference proteome</keyword>
<dbReference type="Gene3D" id="1.10.443.10">
    <property type="entry name" value="Intergrase catalytic core"/>
    <property type="match status" value="1"/>
</dbReference>
<keyword evidence="1" id="KW-0233">DNA recombination</keyword>
<dbReference type="SUPFAM" id="SSF56349">
    <property type="entry name" value="DNA breaking-rejoining enzymes"/>
    <property type="match status" value="1"/>
</dbReference>
<dbReference type="STRING" id="1094619.G4ZG75"/>
<sequence length="493" mass="55706">MRGLKKKKAAEYVPARAVPVSLQMLGVLHTFLDSPSAVGGFTEESRVWFKAVSSFAFYGMCRINEVLPLKWRDVSLRQYRANVVTPDEVIEFGTYTLFNRKTEVAEGRSYNLHNLADEETPINAYKHLCNWVDFATKTKGHVWSDEDYVLPTLTGLSKKALRSDDDTTGCEKVVIGWGKKMGEQSFITLLNCIVGSLNRKGQSTPGYVAKHWYNSWFTSHALRRGGAQYRFMYAKPARRWSLRMIKWWAGWSVSESTETLVRYLLDLTVQTEDSELADCLAPDKSYLHGCPSAPYEASRNIEEGPVLKRIRQLETLMLETKSQISELKGLVTSGTLPSLSQATAREDIPPGAASNRQALSPAVSAARDWSHLCLMWWFPDTSVHLFKPLSEWTQAERTNAGVARSWFSVAKLLGEDVAAFAKLMGESDKTRWERAILPVFRSFYAQHYGGAEESATEHTFTISMLVTFVRKDRKLRTNAACPAKELPEYSTYL</sequence>
<dbReference type="GeneID" id="20646350"/>
<dbReference type="RefSeq" id="XP_009528117.1">
    <property type="nucleotide sequence ID" value="XM_009529822.1"/>
</dbReference>
<dbReference type="InParanoid" id="G4ZG75"/>
<dbReference type="GO" id="GO:0006310">
    <property type="term" value="P:DNA recombination"/>
    <property type="evidence" value="ECO:0007669"/>
    <property type="project" value="UniProtKB-KW"/>
</dbReference>
<organism evidence="2 3">
    <name type="scientific">Phytophthora sojae (strain P6497)</name>
    <name type="common">Soybean stem and root rot agent</name>
    <name type="synonym">Phytophthora megasperma f. sp. glycines</name>
    <dbReference type="NCBI Taxonomy" id="1094619"/>
    <lineage>
        <taxon>Eukaryota</taxon>
        <taxon>Sar</taxon>
        <taxon>Stramenopiles</taxon>
        <taxon>Oomycota</taxon>
        <taxon>Peronosporomycetes</taxon>
        <taxon>Peronosporales</taxon>
        <taxon>Peronosporaceae</taxon>
        <taxon>Phytophthora</taxon>
    </lineage>
</organism>
<dbReference type="OMA" id="HTFTISM"/>
<dbReference type="GO" id="GO:0015074">
    <property type="term" value="P:DNA integration"/>
    <property type="evidence" value="ECO:0007669"/>
    <property type="project" value="InterPro"/>
</dbReference>
<evidence type="ECO:0000313" key="2">
    <source>
        <dbReference type="EMBL" id="EGZ19059.1"/>
    </source>
</evidence>
<dbReference type="InterPro" id="IPR013762">
    <property type="entry name" value="Integrase-like_cat_sf"/>
</dbReference>
<dbReference type="AlphaFoldDB" id="G4ZG75"/>
<dbReference type="InterPro" id="IPR011010">
    <property type="entry name" value="DNA_brk_join_enz"/>
</dbReference>
<accession>G4ZG75</accession>
<reference evidence="2 3" key="1">
    <citation type="journal article" date="2006" name="Science">
        <title>Phytophthora genome sequences uncover evolutionary origins and mechanisms of pathogenesis.</title>
        <authorList>
            <person name="Tyler B.M."/>
            <person name="Tripathy S."/>
            <person name="Zhang X."/>
            <person name="Dehal P."/>
            <person name="Jiang R.H."/>
            <person name="Aerts A."/>
            <person name="Arredondo F.D."/>
            <person name="Baxter L."/>
            <person name="Bensasson D."/>
            <person name="Beynon J.L."/>
            <person name="Chapman J."/>
            <person name="Damasceno C.M."/>
            <person name="Dorrance A.E."/>
            <person name="Dou D."/>
            <person name="Dickerman A.W."/>
            <person name="Dubchak I.L."/>
            <person name="Garbelotto M."/>
            <person name="Gijzen M."/>
            <person name="Gordon S.G."/>
            <person name="Govers F."/>
            <person name="Grunwald N.J."/>
            <person name="Huang W."/>
            <person name="Ivors K.L."/>
            <person name="Jones R.W."/>
            <person name="Kamoun S."/>
            <person name="Krampis K."/>
            <person name="Lamour K.H."/>
            <person name="Lee M.K."/>
            <person name="McDonald W.H."/>
            <person name="Medina M."/>
            <person name="Meijer H.J."/>
            <person name="Nordberg E.K."/>
            <person name="Maclean D.J."/>
            <person name="Ospina-Giraldo M.D."/>
            <person name="Morris P.F."/>
            <person name="Phuntumart V."/>
            <person name="Putnam N.H."/>
            <person name="Rash S."/>
            <person name="Rose J.K."/>
            <person name="Sakihama Y."/>
            <person name="Salamov A.A."/>
            <person name="Savidor A."/>
            <person name="Scheuring C.F."/>
            <person name="Smith B.M."/>
            <person name="Sobral B.W."/>
            <person name="Terry A."/>
            <person name="Torto-Alalibo T.A."/>
            <person name="Win J."/>
            <person name="Xu Z."/>
            <person name="Zhang H."/>
            <person name="Grigoriev I.V."/>
            <person name="Rokhsar D.S."/>
            <person name="Boore J.L."/>
        </authorList>
    </citation>
    <scope>NUCLEOTIDE SEQUENCE [LARGE SCALE GENOMIC DNA]</scope>
    <source>
        <strain evidence="2 3">P6497</strain>
    </source>
</reference>
<dbReference type="KEGG" id="psoj:PHYSODRAFT_331874"/>
<gene>
    <name evidence="2" type="ORF">PHYSODRAFT_331874</name>
</gene>
<evidence type="ECO:0000256" key="1">
    <source>
        <dbReference type="ARBA" id="ARBA00023172"/>
    </source>
</evidence>
<name>G4ZG75_PHYSP</name>
<dbReference type="EMBL" id="JH159154">
    <property type="protein sequence ID" value="EGZ19059.1"/>
    <property type="molecule type" value="Genomic_DNA"/>
</dbReference>
<dbReference type="Proteomes" id="UP000002640">
    <property type="component" value="Unassembled WGS sequence"/>
</dbReference>